<proteinExistence type="inferred from homology"/>
<dbReference type="PANTHER" id="PTHR30069:SF29">
    <property type="entry name" value="HEMOGLOBIN AND HEMOGLOBIN-HAPTOGLOBIN-BINDING PROTEIN 1-RELATED"/>
    <property type="match status" value="1"/>
</dbReference>
<dbReference type="EMBL" id="JBHULI010000022">
    <property type="protein sequence ID" value="MFD2532046.1"/>
    <property type="molecule type" value="Genomic_DNA"/>
</dbReference>
<feature type="domain" description="TonB-dependent receptor plug" evidence="14">
    <location>
        <begin position="125"/>
        <end position="250"/>
    </location>
</feature>
<comment type="caution">
    <text evidence="15">The sequence shown here is derived from an EMBL/GenBank/DDBJ whole genome shotgun (WGS) entry which is preliminary data.</text>
</comment>
<dbReference type="InterPro" id="IPR000531">
    <property type="entry name" value="Beta-barrel_TonB"/>
</dbReference>
<keyword evidence="9 10" id="KW-0998">Cell outer membrane</keyword>
<dbReference type="Gene3D" id="2.40.170.20">
    <property type="entry name" value="TonB-dependent receptor, beta-barrel domain"/>
    <property type="match status" value="1"/>
</dbReference>
<dbReference type="InterPro" id="IPR012910">
    <property type="entry name" value="Plug_dom"/>
</dbReference>
<dbReference type="InterPro" id="IPR036942">
    <property type="entry name" value="Beta-barrel_TonB_sf"/>
</dbReference>
<keyword evidence="16" id="KW-1185">Reference proteome</keyword>
<feature type="domain" description="TonB-dependent receptor-like beta-barrel" evidence="13">
    <location>
        <begin position="423"/>
        <end position="918"/>
    </location>
</feature>
<reference evidence="16" key="1">
    <citation type="journal article" date="2019" name="Int. J. Syst. Evol. Microbiol.">
        <title>The Global Catalogue of Microorganisms (GCM) 10K type strain sequencing project: providing services to taxonomists for standard genome sequencing and annotation.</title>
        <authorList>
            <consortium name="The Broad Institute Genomics Platform"/>
            <consortium name="The Broad Institute Genome Sequencing Center for Infectious Disease"/>
            <person name="Wu L."/>
            <person name="Ma J."/>
        </authorList>
    </citation>
    <scope>NUCLEOTIDE SEQUENCE [LARGE SCALE GENOMIC DNA]</scope>
    <source>
        <strain evidence="16">KCTC 52042</strain>
    </source>
</reference>
<dbReference type="Pfam" id="PF13715">
    <property type="entry name" value="CarbopepD_reg_2"/>
    <property type="match status" value="1"/>
</dbReference>
<feature type="signal peptide" evidence="12">
    <location>
        <begin position="1"/>
        <end position="23"/>
    </location>
</feature>
<name>A0ABW5JIZ6_9BACT</name>
<evidence type="ECO:0000256" key="3">
    <source>
        <dbReference type="ARBA" id="ARBA00022452"/>
    </source>
</evidence>
<evidence type="ECO:0000256" key="7">
    <source>
        <dbReference type="ARBA" id="ARBA00023136"/>
    </source>
</evidence>
<evidence type="ECO:0000256" key="2">
    <source>
        <dbReference type="ARBA" id="ARBA00022448"/>
    </source>
</evidence>
<dbReference type="Pfam" id="PF07715">
    <property type="entry name" value="Plug"/>
    <property type="match status" value="1"/>
</dbReference>
<keyword evidence="3 10" id="KW-1134">Transmembrane beta strand</keyword>
<evidence type="ECO:0000256" key="10">
    <source>
        <dbReference type="PROSITE-ProRule" id="PRU01360"/>
    </source>
</evidence>
<keyword evidence="2 10" id="KW-0813">Transport</keyword>
<dbReference type="Pfam" id="PF00593">
    <property type="entry name" value="TonB_dep_Rec_b-barrel"/>
    <property type="match status" value="1"/>
</dbReference>
<evidence type="ECO:0000256" key="8">
    <source>
        <dbReference type="ARBA" id="ARBA00023170"/>
    </source>
</evidence>
<evidence type="ECO:0000256" key="1">
    <source>
        <dbReference type="ARBA" id="ARBA00004571"/>
    </source>
</evidence>
<dbReference type="Proteomes" id="UP001597460">
    <property type="component" value="Unassembled WGS sequence"/>
</dbReference>
<evidence type="ECO:0000256" key="5">
    <source>
        <dbReference type="ARBA" id="ARBA00022729"/>
    </source>
</evidence>
<dbReference type="Gene3D" id="2.170.130.10">
    <property type="entry name" value="TonB-dependent receptor, plug domain"/>
    <property type="match status" value="1"/>
</dbReference>
<keyword evidence="6 11" id="KW-0798">TonB box</keyword>
<evidence type="ECO:0000259" key="13">
    <source>
        <dbReference type="Pfam" id="PF00593"/>
    </source>
</evidence>
<dbReference type="PROSITE" id="PS52016">
    <property type="entry name" value="TONB_DEPENDENT_REC_3"/>
    <property type="match status" value="1"/>
</dbReference>
<dbReference type="InterPro" id="IPR039426">
    <property type="entry name" value="TonB-dep_rcpt-like"/>
</dbReference>
<comment type="similarity">
    <text evidence="10 11">Belongs to the TonB-dependent receptor family.</text>
</comment>
<accession>A0ABW5JIZ6</accession>
<evidence type="ECO:0000259" key="14">
    <source>
        <dbReference type="Pfam" id="PF07715"/>
    </source>
</evidence>
<evidence type="ECO:0000256" key="9">
    <source>
        <dbReference type="ARBA" id="ARBA00023237"/>
    </source>
</evidence>
<evidence type="ECO:0000256" key="6">
    <source>
        <dbReference type="ARBA" id="ARBA00023077"/>
    </source>
</evidence>
<dbReference type="SUPFAM" id="SSF49464">
    <property type="entry name" value="Carboxypeptidase regulatory domain-like"/>
    <property type="match status" value="1"/>
</dbReference>
<sequence length="967" mass="105747">MMSKLSYLLLCCVFLFTQPDLLAFNNPVTGTITDATNGDPLVGATIGIQGTNIGTSTDIDGNFSLDIPASFSDESIQLVVRYVGYKTQYISLDESSRNTFSIQMEPDFVGGDELVVTGQGMNMEKRRLSTNITSISESEIQAAPANRIDQILQSKIPNAQFNMTNGQPGSSSIIRARGVVSAFNNSTPIVYIDGVRIDNLNTAATLGGGSSSGAATSALADIPIENIERIEFINGGAATTLYGSDAANGVIQIFTKKTGYGRPQVTFSSQVGSTTPTEDFLHFDRTSDLLYQNGLFQKYNVAVNGGDDNFGYSFAGGITDDEGFRINNQNASRKVDFRSGFQAKLSDAFTYRSSLGYARNDFNRVRNGNAGGYTGLWFAESGASLFTGPGFNPVLNELSDTEFEDMQAFVQLAEDLQQNETSINRFQTSQIFEYQPLQNLAIKSTVGLDYRVQDENIITTNEYLNHVDALAPENGLYDRGSIRKFNRTFLGLTAEITGQHNLEVDDFSFVTTVGGQFFRDEDHQVLYTGTNVRDGATSISQAATTESNEYLSEVVNFGFYLQENVGFKNRYFVEFGLRGDGNTAFGENVGMQFYPKAGLSYLVSAEPFFLDLFDNSVFSYMKLKANYGVAGNFPQPFAHERTIAFDGFLGEQSATFGQQGNDDLSPEKTYTYEAGADFGFVKDRIQFNVNYYYTETRDALFYVPISPSQGEGTQLRNVGTIENKGLELAMTVIPVINQDWDVRVKAAFNTLHNEVTDAGGAGAFNINGFSSRTIQTVVEEGYSIGYLRGNKGTFENGVMTSTEALAFLGSTIPDYFGSVSLDVSYRNLNFFTNGDFQLGAYAHSFDRQFRFNYGVGNEGIPDAEIQANGTSNWLNFTDQFVEKTDFFKVRTIGLNYTFGSELLGNLANSATLGFTVLNPLNFAGSSFDPEATQSGADQGQNSATTGGIAYAAESAPRQFLGTFKINF</sequence>
<organism evidence="15 16">
    <name type="scientific">Gracilimonas halophila</name>
    <dbReference type="NCBI Taxonomy" id="1834464"/>
    <lineage>
        <taxon>Bacteria</taxon>
        <taxon>Pseudomonadati</taxon>
        <taxon>Balneolota</taxon>
        <taxon>Balneolia</taxon>
        <taxon>Balneolales</taxon>
        <taxon>Balneolaceae</taxon>
        <taxon>Gracilimonas</taxon>
    </lineage>
</organism>
<comment type="subcellular location">
    <subcellularLocation>
        <location evidence="1 10">Cell outer membrane</location>
        <topology evidence="1 10">Multi-pass membrane protein</topology>
    </subcellularLocation>
</comment>
<dbReference type="RefSeq" id="WP_390300126.1">
    <property type="nucleotide sequence ID" value="NZ_JBHULI010000022.1"/>
</dbReference>
<dbReference type="InterPro" id="IPR037066">
    <property type="entry name" value="Plug_dom_sf"/>
</dbReference>
<evidence type="ECO:0000256" key="12">
    <source>
        <dbReference type="SAM" id="SignalP"/>
    </source>
</evidence>
<evidence type="ECO:0000256" key="11">
    <source>
        <dbReference type="RuleBase" id="RU003357"/>
    </source>
</evidence>
<dbReference type="InterPro" id="IPR008969">
    <property type="entry name" value="CarboxyPept-like_regulatory"/>
</dbReference>
<evidence type="ECO:0000313" key="15">
    <source>
        <dbReference type="EMBL" id="MFD2532046.1"/>
    </source>
</evidence>
<keyword evidence="8 15" id="KW-0675">Receptor</keyword>
<dbReference type="Gene3D" id="2.60.40.1120">
    <property type="entry name" value="Carboxypeptidase-like, regulatory domain"/>
    <property type="match status" value="1"/>
</dbReference>
<evidence type="ECO:0000256" key="4">
    <source>
        <dbReference type="ARBA" id="ARBA00022692"/>
    </source>
</evidence>
<dbReference type="PANTHER" id="PTHR30069">
    <property type="entry name" value="TONB-DEPENDENT OUTER MEMBRANE RECEPTOR"/>
    <property type="match status" value="1"/>
</dbReference>
<keyword evidence="5 12" id="KW-0732">Signal</keyword>
<gene>
    <name evidence="15" type="ORF">ACFSVN_06285</name>
</gene>
<protein>
    <submittedName>
        <fullName evidence="15">TonB-dependent receptor domain-containing protein</fullName>
    </submittedName>
</protein>
<feature type="chain" id="PRO_5047069982" evidence="12">
    <location>
        <begin position="24"/>
        <end position="967"/>
    </location>
</feature>
<keyword evidence="7 10" id="KW-0472">Membrane</keyword>
<dbReference type="SUPFAM" id="SSF56935">
    <property type="entry name" value="Porins"/>
    <property type="match status" value="1"/>
</dbReference>
<keyword evidence="4 10" id="KW-0812">Transmembrane</keyword>
<evidence type="ECO:0000313" key="16">
    <source>
        <dbReference type="Proteomes" id="UP001597460"/>
    </source>
</evidence>